<dbReference type="Pfam" id="PF02195">
    <property type="entry name" value="ParB_N"/>
    <property type="match status" value="1"/>
</dbReference>
<dbReference type="Gene3D" id="3.90.1530.30">
    <property type="match status" value="1"/>
</dbReference>
<accession>A0ABU1AQG8</accession>
<dbReference type="EMBL" id="JARXHW010000004">
    <property type="protein sequence ID" value="MDQ8206415.1"/>
    <property type="molecule type" value="Genomic_DNA"/>
</dbReference>
<dbReference type="SMART" id="SM00470">
    <property type="entry name" value="ParB"/>
    <property type="match status" value="1"/>
</dbReference>
<dbReference type="InterPro" id="IPR004437">
    <property type="entry name" value="ParB/RepB/Spo0J"/>
</dbReference>
<feature type="domain" description="ParB-like N-terminal" evidence="5">
    <location>
        <begin position="68"/>
        <end position="157"/>
    </location>
</feature>
<comment type="similarity">
    <text evidence="1">Belongs to the ParB family.</text>
</comment>
<evidence type="ECO:0000256" key="3">
    <source>
        <dbReference type="ARBA" id="ARBA00023125"/>
    </source>
</evidence>
<dbReference type="SUPFAM" id="SSF109709">
    <property type="entry name" value="KorB DNA-binding domain-like"/>
    <property type="match status" value="1"/>
</dbReference>
<evidence type="ECO:0000256" key="4">
    <source>
        <dbReference type="SAM" id="MobiDB-lite"/>
    </source>
</evidence>
<evidence type="ECO:0000313" key="6">
    <source>
        <dbReference type="EMBL" id="MDQ8206415.1"/>
    </source>
</evidence>
<keyword evidence="3" id="KW-0238">DNA-binding</keyword>
<dbReference type="SUPFAM" id="SSF110849">
    <property type="entry name" value="ParB/Sulfiredoxin"/>
    <property type="match status" value="1"/>
</dbReference>
<dbReference type="RefSeq" id="WP_308948482.1">
    <property type="nucleotide sequence ID" value="NZ_JARXHW010000004.1"/>
</dbReference>
<dbReference type="InterPro" id="IPR050336">
    <property type="entry name" value="Chromosome_partition/occlusion"/>
</dbReference>
<evidence type="ECO:0000256" key="1">
    <source>
        <dbReference type="ARBA" id="ARBA00006295"/>
    </source>
</evidence>
<dbReference type="InterPro" id="IPR057240">
    <property type="entry name" value="ParB_dimer_C"/>
</dbReference>
<dbReference type="PANTHER" id="PTHR33375">
    <property type="entry name" value="CHROMOSOME-PARTITIONING PROTEIN PARB-RELATED"/>
    <property type="match status" value="1"/>
</dbReference>
<name>A0ABU1AQG8_9BACT</name>
<evidence type="ECO:0000313" key="7">
    <source>
        <dbReference type="Proteomes" id="UP001225316"/>
    </source>
</evidence>
<dbReference type="Pfam" id="PF23552">
    <property type="entry name" value="ParB_C"/>
    <property type="match status" value="1"/>
</dbReference>
<dbReference type="Proteomes" id="UP001225316">
    <property type="component" value="Unassembled WGS sequence"/>
</dbReference>
<evidence type="ECO:0000256" key="2">
    <source>
        <dbReference type="ARBA" id="ARBA00022829"/>
    </source>
</evidence>
<dbReference type="NCBIfam" id="TIGR00180">
    <property type="entry name" value="parB_part"/>
    <property type="match status" value="1"/>
</dbReference>
<gene>
    <name evidence="6" type="ORF">QEH52_02765</name>
</gene>
<dbReference type="Gene3D" id="1.10.10.2830">
    <property type="match status" value="1"/>
</dbReference>
<feature type="region of interest" description="Disordered" evidence="4">
    <location>
        <begin position="1"/>
        <end position="64"/>
    </location>
</feature>
<evidence type="ECO:0000259" key="5">
    <source>
        <dbReference type="SMART" id="SM00470"/>
    </source>
</evidence>
<sequence>MSNNKSRLGRGLGGLITGTGSSKSQSKSEGSPVPVKKTARKQVIPSAAKTKSKPQPVATLAPNAPGYREIDVSDVLANPYQPRREIKEDHIEDLAKSIQSEGLLQPVVVRAKEGKFELIAGERRLRAYQQLKLKTIPARIIEASDASSAALALIENLQRENLNPIDEALGYASLVRDFDLTQEAAAERVGRGRATVANALRLLTLGSEIQGFLSRRLISTGHAKVLLGLESEEHRKLLARRIIETGMSVREAEAQVRRLKDCNAANGKKGGNHLPEAEQTAIRDLEKRIGEHFNTRVALKHSAKKGRITIEYFGNDDLDRILEKLGLK</sequence>
<organism evidence="6 7">
    <name type="scientific">Thalassobacterium maritimum</name>
    <dbReference type="NCBI Taxonomy" id="3041265"/>
    <lineage>
        <taxon>Bacteria</taxon>
        <taxon>Pseudomonadati</taxon>
        <taxon>Verrucomicrobiota</taxon>
        <taxon>Opitutia</taxon>
        <taxon>Puniceicoccales</taxon>
        <taxon>Coraliomargaritaceae</taxon>
        <taxon>Thalassobacterium</taxon>
    </lineage>
</organism>
<proteinExistence type="inferred from homology"/>
<feature type="compositionally biased region" description="Low complexity" evidence="4">
    <location>
        <begin position="18"/>
        <end position="31"/>
    </location>
</feature>
<protein>
    <submittedName>
        <fullName evidence="6">ParB/RepB/Spo0J family partition protein</fullName>
    </submittedName>
</protein>
<keyword evidence="2" id="KW-0159">Chromosome partition</keyword>
<dbReference type="Pfam" id="PF17762">
    <property type="entry name" value="HTH_ParB"/>
    <property type="match status" value="1"/>
</dbReference>
<keyword evidence="7" id="KW-1185">Reference proteome</keyword>
<dbReference type="InterPro" id="IPR036086">
    <property type="entry name" value="ParB/Sulfiredoxin_sf"/>
</dbReference>
<comment type="caution">
    <text evidence="6">The sequence shown here is derived from an EMBL/GenBank/DDBJ whole genome shotgun (WGS) entry which is preliminary data.</text>
</comment>
<dbReference type="PANTHER" id="PTHR33375:SF1">
    <property type="entry name" value="CHROMOSOME-PARTITIONING PROTEIN PARB-RELATED"/>
    <property type="match status" value="1"/>
</dbReference>
<dbReference type="InterPro" id="IPR003115">
    <property type="entry name" value="ParB_N"/>
</dbReference>
<reference evidence="6 7" key="1">
    <citation type="submission" date="2023-04" db="EMBL/GenBank/DDBJ databases">
        <title>A novel bacteria isolated from coastal sediment.</title>
        <authorList>
            <person name="Liu X.-J."/>
            <person name="Du Z.-J."/>
        </authorList>
    </citation>
    <scope>NUCLEOTIDE SEQUENCE [LARGE SCALE GENOMIC DNA]</scope>
    <source>
        <strain evidence="6 7">SDUM461003</strain>
    </source>
</reference>
<dbReference type="InterPro" id="IPR041468">
    <property type="entry name" value="HTH_ParB/Spo0J"/>
</dbReference>